<dbReference type="Proteomes" id="UP000010556">
    <property type="component" value="Unassembled WGS sequence"/>
</dbReference>
<sequence length="144" mass="14914">MDEQWSGRGFGREDSLRFPPAGITLGSGSGTSGLVSTDRIVLQIYSLALTRGVTTSLKMMTLIHWRPHTLAIKSRGCLLGSGEAVTDVPPPSAWSPVCPPISPGSASVSSERPATLLCPSPPALACGPRSGPGPLTFSGRKCNA</sequence>
<proteinExistence type="predicted"/>
<accession>L5M4W6</accession>
<protein>
    <submittedName>
        <fullName evidence="1">Uncharacterized protein</fullName>
    </submittedName>
</protein>
<name>L5M4W6_MYODS</name>
<dbReference type="AlphaFoldDB" id="L5M4W6"/>
<organism evidence="1 2">
    <name type="scientific">Myotis davidii</name>
    <name type="common">David's myotis</name>
    <dbReference type="NCBI Taxonomy" id="225400"/>
    <lineage>
        <taxon>Eukaryota</taxon>
        <taxon>Metazoa</taxon>
        <taxon>Chordata</taxon>
        <taxon>Craniata</taxon>
        <taxon>Vertebrata</taxon>
        <taxon>Euteleostomi</taxon>
        <taxon>Mammalia</taxon>
        <taxon>Eutheria</taxon>
        <taxon>Laurasiatheria</taxon>
        <taxon>Chiroptera</taxon>
        <taxon>Yangochiroptera</taxon>
        <taxon>Vespertilionidae</taxon>
        <taxon>Myotis</taxon>
    </lineage>
</organism>
<evidence type="ECO:0000313" key="1">
    <source>
        <dbReference type="EMBL" id="ELK33367.1"/>
    </source>
</evidence>
<dbReference type="EMBL" id="KB104452">
    <property type="protein sequence ID" value="ELK33367.1"/>
    <property type="molecule type" value="Genomic_DNA"/>
</dbReference>
<gene>
    <name evidence="1" type="ORF">MDA_GLEAN10007724</name>
</gene>
<keyword evidence="2" id="KW-1185">Reference proteome</keyword>
<reference evidence="2" key="1">
    <citation type="journal article" date="2013" name="Science">
        <title>Comparative analysis of bat genomes provides insight into the evolution of flight and immunity.</title>
        <authorList>
            <person name="Zhang G."/>
            <person name="Cowled C."/>
            <person name="Shi Z."/>
            <person name="Huang Z."/>
            <person name="Bishop-Lilly K.A."/>
            <person name="Fang X."/>
            <person name="Wynne J.W."/>
            <person name="Xiong Z."/>
            <person name="Baker M.L."/>
            <person name="Zhao W."/>
            <person name="Tachedjian M."/>
            <person name="Zhu Y."/>
            <person name="Zhou P."/>
            <person name="Jiang X."/>
            <person name="Ng J."/>
            <person name="Yang L."/>
            <person name="Wu L."/>
            <person name="Xiao J."/>
            <person name="Feng Y."/>
            <person name="Chen Y."/>
            <person name="Sun X."/>
            <person name="Zhang Y."/>
            <person name="Marsh G.A."/>
            <person name="Crameri G."/>
            <person name="Broder C.C."/>
            <person name="Frey K.G."/>
            <person name="Wang L.F."/>
            <person name="Wang J."/>
        </authorList>
    </citation>
    <scope>NUCLEOTIDE SEQUENCE [LARGE SCALE GENOMIC DNA]</scope>
</reference>
<evidence type="ECO:0000313" key="2">
    <source>
        <dbReference type="Proteomes" id="UP000010556"/>
    </source>
</evidence>